<feature type="non-terminal residue" evidence="1">
    <location>
        <position position="1"/>
    </location>
</feature>
<organism evidence="1 2">
    <name type="scientific">Staurois parvus</name>
    <dbReference type="NCBI Taxonomy" id="386267"/>
    <lineage>
        <taxon>Eukaryota</taxon>
        <taxon>Metazoa</taxon>
        <taxon>Chordata</taxon>
        <taxon>Craniata</taxon>
        <taxon>Vertebrata</taxon>
        <taxon>Euteleostomi</taxon>
        <taxon>Amphibia</taxon>
        <taxon>Batrachia</taxon>
        <taxon>Anura</taxon>
        <taxon>Neobatrachia</taxon>
        <taxon>Ranoidea</taxon>
        <taxon>Ranidae</taxon>
        <taxon>Staurois</taxon>
    </lineage>
</organism>
<comment type="caution">
    <text evidence="1">The sequence shown here is derived from an EMBL/GenBank/DDBJ whole genome shotgun (WGS) entry which is preliminary data.</text>
</comment>
<reference evidence="1" key="1">
    <citation type="submission" date="2023-05" db="EMBL/GenBank/DDBJ databases">
        <authorList>
            <person name="Stuckert A."/>
        </authorList>
    </citation>
    <scope>NUCLEOTIDE SEQUENCE</scope>
</reference>
<name>A0ABN9H2I8_9NEOB</name>
<gene>
    <name evidence="1" type="ORF">SPARVUS_LOCUS15261261</name>
</gene>
<evidence type="ECO:0000313" key="2">
    <source>
        <dbReference type="Proteomes" id="UP001162483"/>
    </source>
</evidence>
<sequence>QQKYNPLVWFQQRPGQTPKPYILKQTERYPGVPREVQWIGIGNKLSTYS</sequence>
<accession>A0ABN9H2I8</accession>
<dbReference type="Proteomes" id="UP001162483">
    <property type="component" value="Unassembled WGS sequence"/>
</dbReference>
<dbReference type="EMBL" id="CATNWA010019895">
    <property type="protein sequence ID" value="CAI9615594.1"/>
    <property type="molecule type" value="Genomic_DNA"/>
</dbReference>
<keyword evidence="2" id="KW-1185">Reference proteome</keyword>
<protein>
    <submittedName>
        <fullName evidence="1">Uncharacterized protein</fullName>
    </submittedName>
</protein>
<evidence type="ECO:0000313" key="1">
    <source>
        <dbReference type="EMBL" id="CAI9615594.1"/>
    </source>
</evidence>
<proteinExistence type="predicted"/>